<comment type="caution">
    <text evidence="1">The sequence shown here is derived from an EMBL/GenBank/DDBJ whole genome shotgun (WGS) entry which is preliminary data.</text>
</comment>
<evidence type="ECO:0000313" key="2">
    <source>
        <dbReference type="Proteomes" id="UP000752696"/>
    </source>
</evidence>
<dbReference type="OrthoDB" id="7615244at2759"/>
<sequence>MMKIKIVIEMILLFGEMLRTETSLNEKLLFIARNLFFTDILLETIVLETNKYANNKIEQQSLSERSIWNNWVDVTKEE</sequence>
<dbReference type="EMBL" id="CAJDYZ010008814">
    <property type="protein sequence ID" value="CAD1475852.1"/>
    <property type="molecule type" value="Genomic_DNA"/>
</dbReference>
<organism evidence="1 2">
    <name type="scientific">Heterotrigona itama</name>
    <dbReference type="NCBI Taxonomy" id="395501"/>
    <lineage>
        <taxon>Eukaryota</taxon>
        <taxon>Metazoa</taxon>
        <taxon>Ecdysozoa</taxon>
        <taxon>Arthropoda</taxon>
        <taxon>Hexapoda</taxon>
        <taxon>Insecta</taxon>
        <taxon>Pterygota</taxon>
        <taxon>Neoptera</taxon>
        <taxon>Endopterygota</taxon>
        <taxon>Hymenoptera</taxon>
        <taxon>Apocrita</taxon>
        <taxon>Aculeata</taxon>
        <taxon>Apoidea</taxon>
        <taxon>Anthophila</taxon>
        <taxon>Apidae</taxon>
        <taxon>Heterotrigona</taxon>
    </lineage>
</organism>
<reference evidence="1" key="1">
    <citation type="submission" date="2020-07" db="EMBL/GenBank/DDBJ databases">
        <authorList>
            <person name="Nazaruddin N."/>
        </authorList>
    </citation>
    <scope>NUCLEOTIDE SEQUENCE</scope>
</reference>
<evidence type="ECO:0000313" key="1">
    <source>
        <dbReference type="EMBL" id="CAD1475852.1"/>
    </source>
</evidence>
<name>A0A6V7H887_9HYME</name>
<dbReference type="AlphaFoldDB" id="A0A6V7H887"/>
<accession>A0A6V7H887</accession>
<dbReference type="Proteomes" id="UP000752696">
    <property type="component" value="Unassembled WGS sequence"/>
</dbReference>
<protein>
    <submittedName>
        <fullName evidence="1">Uncharacterized protein</fullName>
    </submittedName>
</protein>
<keyword evidence="2" id="KW-1185">Reference proteome</keyword>
<proteinExistence type="predicted"/>
<gene>
    <name evidence="1" type="ORF">MHI_LOCUS597864</name>
</gene>